<dbReference type="AlphaFoldDB" id="X1NIY5"/>
<organism evidence="1">
    <name type="scientific">marine sediment metagenome</name>
    <dbReference type="NCBI Taxonomy" id="412755"/>
    <lineage>
        <taxon>unclassified sequences</taxon>
        <taxon>metagenomes</taxon>
        <taxon>ecological metagenomes</taxon>
    </lineage>
</organism>
<comment type="caution">
    <text evidence="1">The sequence shown here is derived from an EMBL/GenBank/DDBJ whole genome shotgun (WGS) entry which is preliminary data.</text>
</comment>
<dbReference type="EMBL" id="BARV01024072">
    <property type="protein sequence ID" value="GAI43962.1"/>
    <property type="molecule type" value="Genomic_DNA"/>
</dbReference>
<gene>
    <name evidence="1" type="ORF">S06H3_39359</name>
</gene>
<proteinExistence type="predicted"/>
<accession>X1NIY5</accession>
<reference evidence="1" key="1">
    <citation type="journal article" date="2014" name="Front. Microbiol.">
        <title>High frequency of phylogenetically diverse reductive dehalogenase-homologous genes in deep subseafloor sedimentary metagenomes.</title>
        <authorList>
            <person name="Kawai M."/>
            <person name="Futagami T."/>
            <person name="Toyoda A."/>
            <person name="Takaki Y."/>
            <person name="Nishi S."/>
            <person name="Hori S."/>
            <person name="Arai W."/>
            <person name="Tsubouchi T."/>
            <person name="Morono Y."/>
            <person name="Uchiyama I."/>
            <person name="Ito T."/>
            <person name="Fujiyama A."/>
            <person name="Inagaki F."/>
            <person name="Takami H."/>
        </authorList>
    </citation>
    <scope>NUCLEOTIDE SEQUENCE</scope>
    <source>
        <strain evidence="1">Expedition CK06-06</strain>
    </source>
</reference>
<protein>
    <submittedName>
        <fullName evidence="1">Uncharacterized protein</fullName>
    </submittedName>
</protein>
<name>X1NIY5_9ZZZZ</name>
<evidence type="ECO:0000313" key="1">
    <source>
        <dbReference type="EMBL" id="GAI43962.1"/>
    </source>
</evidence>
<sequence length="134" mass="15527">MSQSRTMQNFQALMGQATEKAGKFPRRVITNTLEMYLNNIELMLKEDMEGCQHIGFIIKPSKAMTKKVDKPPMRGIKLVQKVKKEKNSRLLLNGCLVHYNFFKPHKDLHYRTPAEKASYSTIYCHSYFATSLSH</sequence>